<reference evidence="3 4" key="1">
    <citation type="submission" date="2022-06" db="EMBL/GenBank/DDBJ databases">
        <title>Paraconexibacter antarcticus.</title>
        <authorList>
            <person name="Kim C.S."/>
        </authorList>
    </citation>
    <scope>NUCLEOTIDE SEQUENCE [LARGE SCALE GENOMIC DNA]</scope>
    <source>
        <strain evidence="3 4">02-257</strain>
    </source>
</reference>
<dbReference type="Proteomes" id="UP001056035">
    <property type="component" value="Chromosome"/>
</dbReference>
<dbReference type="Pfam" id="PF02470">
    <property type="entry name" value="MlaD"/>
    <property type="match status" value="1"/>
</dbReference>
<dbReference type="InterPro" id="IPR003399">
    <property type="entry name" value="Mce/MlaD"/>
</dbReference>
<feature type="domain" description="Mce/MlaD" evidence="2">
    <location>
        <begin position="54"/>
        <end position="135"/>
    </location>
</feature>
<evidence type="ECO:0000313" key="4">
    <source>
        <dbReference type="Proteomes" id="UP001056035"/>
    </source>
</evidence>
<sequence>MAGFSDVIRDRIDLRPGQHKPKTLRNGTITVALVAIFLYTIYTKPSVPFFSGGGRTLSAQFVSGTNVRPGYTPVRVHGINVGQVESIKRGPNNRGAIVKMRLDKGVKVDLHSDMRMALRWRTLLGRNVYVDIMPGSPSAPKYAGGTLPQSRTQDQVELDTALTPLNVDGRKAIQTMITEFDKGFADPQAVRDAIGKAGGTFRGLGGHDATGQFSPDGSTGGTGSMAAAAAGLPALRGVTVGDLPKLVQGANRALGQLTRDQVALGNLVTDGSTALSVSAARSADLAATLNTAPGTMRTTRATLARLEQTLDVVDPLAEQLKPGLAKLPKAANDTSATLRNLRPLLADLRPTLANLRPALTDLRTASRAGVPALTPLNHTMQLAQDKYIPFLKSDDPAQHRPNYQNIGPAISSVGSATSWNDKNGSFANFEAAAGENSFQSPCTSQLSNPEVTPDQKVACDLTAATLFAAFSGIVPTMSTIKNPAAPPALLREYLTGKKTFKGLPSNLTDILKKKGR</sequence>
<keyword evidence="1" id="KW-0812">Transmembrane</keyword>
<name>A0ABN1FNU1_9ACTN</name>
<dbReference type="RefSeq" id="WP_254572103.1">
    <property type="nucleotide sequence ID" value="NZ_CP098502.1"/>
</dbReference>
<proteinExistence type="predicted"/>
<protein>
    <submittedName>
        <fullName evidence="3">MlaD family protein</fullName>
    </submittedName>
</protein>
<feature type="transmembrane region" description="Helical" evidence="1">
    <location>
        <begin position="24"/>
        <end position="42"/>
    </location>
</feature>
<keyword evidence="1" id="KW-1133">Transmembrane helix</keyword>
<gene>
    <name evidence="3" type="ORF">NBH00_04215</name>
</gene>
<dbReference type="PANTHER" id="PTHR33371">
    <property type="entry name" value="INTERMEMBRANE PHOSPHOLIPID TRANSPORT SYSTEM BINDING PROTEIN MLAD-RELATED"/>
    <property type="match status" value="1"/>
</dbReference>
<organism evidence="3 4">
    <name type="scientific">Paraconexibacter antarcticus</name>
    <dbReference type="NCBI Taxonomy" id="2949664"/>
    <lineage>
        <taxon>Bacteria</taxon>
        <taxon>Bacillati</taxon>
        <taxon>Actinomycetota</taxon>
        <taxon>Thermoleophilia</taxon>
        <taxon>Solirubrobacterales</taxon>
        <taxon>Paraconexibacteraceae</taxon>
        <taxon>Paraconexibacter</taxon>
    </lineage>
</organism>
<dbReference type="PANTHER" id="PTHR33371:SF4">
    <property type="entry name" value="INTERMEMBRANE PHOSPHOLIPID TRANSPORT SYSTEM BINDING PROTEIN MLAD"/>
    <property type="match status" value="1"/>
</dbReference>
<evidence type="ECO:0000259" key="2">
    <source>
        <dbReference type="Pfam" id="PF02470"/>
    </source>
</evidence>
<dbReference type="EMBL" id="CP098502">
    <property type="protein sequence ID" value="UTI65422.1"/>
    <property type="molecule type" value="Genomic_DNA"/>
</dbReference>
<keyword evidence="4" id="KW-1185">Reference proteome</keyword>
<dbReference type="InterPro" id="IPR052336">
    <property type="entry name" value="MlaD_Phospholipid_Transporter"/>
</dbReference>
<evidence type="ECO:0000256" key="1">
    <source>
        <dbReference type="SAM" id="Phobius"/>
    </source>
</evidence>
<evidence type="ECO:0000313" key="3">
    <source>
        <dbReference type="EMBL" id="UTI65422.1"/>
    </source>
</evidence>
<keyword evidence="1" id="KW-0472">Membrane</keyword>
<accession>A0ABN1FNU1</accession>